<evidence type="ECO:0000256" key="7">
    <source>
        <dbReference type="PROSITE-ProRule" id="PRU01091"/>
    </source>
</evidence>
<dbReference type="Gene3D" id="6.10.250.690">
    <property type="match status" value="1"/>
</dbReference>
<evidence type="ECO:0000256" key="4">
    <source>
        <dbReference type="ARBA" id="ARBA00023125"/>
    </source>
</evidence>
<evidence type="ECO:0000256" key="2">
    <source>
        <dbReference type="ARBA" id="ARBA00023012"/>
    </source>
</evidence>
<evidence type="ECO:0000256" key="5">
    <source>
        <dbReference type="ARBA" id="ARBA00023163"/>
    </source>
</evidence>
<feature type="domain" description="Response regulatory" evidence="8">
    <location>
        <begin position="37"/>
        <end position="150"/>
    </location>
</feature>
<accession>A0ABX2EIK0</accession>
<gene>
    <name evidence="10" type="ORF">HLB44_15630</name>
</gene>
<dbReference type="InterPro" id="IPR016032">
    <property type="entry name" value="Sig_transdc_resp-reg_C-effctor"/>
</dbReference>
<evidence type="ECO:0000313" key="11">
    <source>
        <dbReference type="Proteomes" id="UP000737171"/>
    </source>
</evidence>
<name>A0ABX2EIK0_9BURK</name>
<dbReference type="SUPFAM" id="SSF52172">
    <property type="entry name" value="CheY-like"/>
    <property type="match status" value="1"/>
</dbReference>
<dbReference type="EMBL" id="JABRWJ010000004">
    <property type="protein sequence ID" value="NRF68425.1"/>
    <property type="molecule type" value="Genomic_DNA"/>
</dbReference>
<dbReference type="PROSITE" id="PS50110">
    <property type="entry name" value="RESPONSE_REGULATORY"/>
    <property type="match status" value="1"/>
</dbReference>
<evidence type="ECO:0000259" key="8">
    <source>
        <dbReference type="PROSITE" id="PS50110"/>
    </source>
</evidence>
<evidence type="ECO:0000313" key="10">
    <source>
        <dbReference type="EMBL" id="NRF68425.1"/>
    </source>
</evidence>
<keyword evidence="2" id="KW-0902">Two-component regulatory system</keyword>
<sequence length="282" mass="29791">MIRDDPALPHLRHAAGPLAAPHAPFSHFDGSLRAPSLVLFVGPAARPERATAELLGQVGLRCAAVSDLDGAHAACSNMQFDALVIDACVLTPTLALGLAGLHVAAGCPLLVLSETASEVDAIVALEHGAAEYLVQPLSPRLLRAHLVAQLRSRVVAEAPAAPFASTGPAADPALAGWTLDPLQRELCRGTRRVGFTEGQFALLQCLAAQVGRLVPRASLEARVARTDSTLNARSIDVYVHRLRRRLAELGMAELEIESVRGRGYRLHCAAVAPGPIRVPRSD</sequence>
<feature type="domain" description="OmpR/PhoB-type" evidence="9">
    <location>
        <begin position="169"/>
        <end position="268"/>
    </location>
</feature>
<dbReference type="Gene3D" id="1.10.10.10">
    <property type="entry name" value="Winged helix-like DNA-binding domain superfamily/Winged helix DNA-binding domain"/>
    <property type="match status" value="1"/>
</dbReference>
<keyword evidence="11" id="KW-1185">Reference proteome</keyword>
<dbReference type="PANTHER" id="PTHR48111:SF1">
    <property type="entry name" value="TWO-COMPONENT RESPONSE REGULATOR ORR33"/>
    <property type="match status" value="1"/>
</dbReference>
<feature type="DNA-binding region" description="OmpR/PhoB-type" evidence="7">
    <location>
        <begin position="169"/>
        <end position="268"/>
    </location>
</feature>
<evidence type="ECO:0000259" key="9">
    <source>
        <dbReference type="PROSITE" id="PS51755"/>
    </source>
</evidence>
<dbReference type="SUPFAM" id="SSF46894">
    <property type="entry name" value="C-terminal effector domain of the bipartite response regulators"/>
    <property type="match status" value="1"/>
</dbReference>
<dbReference type="InterPro" id="IPR011006">
    <property type="entry name" value="CheY-like_superfamily"/>
</dbReference>
<dbReference type="PANTHER" id="PTHR48111">
    <property type="entry name" value="REGULATOR OF RPOS"/>
    <property type="match status" value="1"/>
</dbReference>
<protein>
    <submittedName>
        <fullName evidence="10">Response regulator transcription factor</fullName>
    </submittedName>
</protein>
<proteinExistence type="predicted"/>
<feature type="modified residue" description="4-aspartylphosphate" evidence="6">
    <location>
        <position position="86"/>
    </location>
</feature>
<keyword evidence="3" id="KW-0805">Transcription regulation</keyword>
<keyword evidence="1 6" id="KW-0597">Phosphoprotein</keyword>
<dbReference type="PROSITE" id="PS51755">
    <property type="entry name" value="OMPR_PHOB"/>
    <property type="match status" value="1"/>
</dbReference>
<dbReference type="InterPro" id="IPR001867">
    <property type="entry name" value="OmpR/PhoB-type_DNA-bd"/>
</dbReference>
<keyword evidence="5" id="KW-0804">Transcription</keyword>
<evidence type="ECO:0000256" key="6">
    <source>
        <dbReference type="PROSITE-ProRule" id="PRU00169"/>
    </source>
</evidence>
<organism evidence="10 11">
    <name type="scientific">Pseudaquabacterium terrae</name>
    <dbReference type="NCBI Taxonomy" id="2732868"/>
    <lineage>
        <taxon>Bacteria</taxon>
        <taxon>Pseudomonadati</taxon>
        <taxon>Pseudomonadota</taxon>
        <taxon>Betaproteobacteria</taxon>
        <taxon>Burkholderiales</taxon>
        <taxon>Sphaerotilaceae</taxon>
        <taxon>Pseudaquabacterium</taxon>
    </lineage>
</organism>
<dbReference type="Proteomes" id="UP000737171">
    <property type="component" value="Unassembled WGS sequence"/>
</dbReference>
<reference evidence="10 11" key="1">
    <citation type="submission" date="2020-05" db="EMBL/GenBank/DDBJ databases">
        <title>Aquincola sp. isolate from soil.</title>
        <authorList>
            <person name="Han J."/>
            <person name="Kim D.-U."/>
        </authorList>
    </citation>
    <scope>NUCLEOTIDE SEQUENCE [LARGE SCALE GENOMIC DNA]</scope>
    <source>
        <strain evidence="10 11">S2</strain>
    </source>
</reference>
<evidence type="ECO:0000256" key="1">
    <source>
        <dbReference type="ARBA" id="ARBA00022553"/>
    </source>
</evidence>
<dbReference type="RefSeq" id="WP_173124054.1">
    <property type="nucleotide sequence ID" value="NZ_JABRWJ010000004.1"/>
</dbReference>
<comment type="caution">
    <text evidence="10">The sequence shown here is derived from an EMBL/GenBank/DDBJ whole genome shotgun (WGS) entry which is preliminary data.</text>
</comment>
<dbReference type="InterPro" id="IPR001789">
    <property type="entry name" value="Sig_transdc_resp-reg_receiver"/>
</dbReference>
<dbReference type="InterPro" id="IPR036388">
    <property type="entry name" value="WH-like_DNA-bd_sf"/>
</dbReference>
<dbReference type="SMART" id="SM00862">
    <property type="entry name" value="Trans_reg_C"/>
    <property type="match status" value="1"/>
</dbReference>
<dbReference type="InterPro" id="IPR039420">
    <property type="entry name" value="WalR-like"/>
</dbReference>
<dbReference type="CDD" id="cd00383">
    <property type="entry name" value="trans_reg_C"/>
    <property type="match status" value="1"/>
</dbReference>
<dbReference type="Pfam" id="PF00486">
    <property type="entry name" value="Trans_reg_C"/>
    <property type="match status" value="1"/>
</dbReference>
<keyword evidence="4 7" id="KW-0238">DNA-binding</keyword>
<evidence type="ECO:0000256" key="3">
    <source>
        <dbReference type="ARBA" id="ARBA00023015"/>
    </source>
</evidence>